<dbReference type="SUPFAM" id="SSF53756">
    <property type="entry name" value="UDP-Glycosyltransferase/glycogen phosphorylase"/>
    <property type="match status" value="1"/>
</dbReference>
<evidence type="ECO:0000259" key="3">
    <source>
        <dbReference type="Pfam" id="PF13439"/>
    </source>
</evidence>
<dbReference type="InterPro" id="IPR001296">
    <property type="entry name" value="Glyco_trans_1"/>
</dbReference>
<name>A0A1Q4P6P3_SERMA</name>
<organism evidence="4 5">
    <name type="scientific">Serratia marcescens</name>
    <dbReference type="NCBI Taxonomy" id="615"/>
    <lineage>
        <taxon>Bacteria</taxon>
        <taxon>Pseudomonadati</taxon>
        <taxon>Pseudomonadota</taxon>
        <taxon>Gammaproteobacteria</taxon>
        <taxon>Enterobacterales</taxon>
        <taxon>Yersiniaceae</taxon>
        <taxon>Serratia</taxon>
    </lineage>
</organism>
<dbReference type="EMBL" id="MJAO01000001">
    <property type="protein sequence ID" value="OKB68778.1"/>
    <property type="molecule type" value="Genomic_DNA"/>
</dbReference>
<proteinExistence type="predicted"/>
<dbReference type="Proteomes" id="UP000185770">
    <property type="component" value="Unassembled WGS sequence"/>
</dbReference>
<dbReference type="PANTHER" id="PTHR46401:SF2">
    <property type="entry name" value="GLYCOSYLTRANSFERASE WBBK-RELATED"/>
    <property type="match status" value="1"/>
</dbReference>
<evidence type="ECO:0000313" key="4">
    <source>
        <dbReference type="EMBL" id="OKB68778.1"/>
    </source>
</evidence>
<gene>
    <name evidence="4" type="ORF">BHU62_01655</name>
</gene>
<evidence type="ECO:0000313" key="5">
    <source>
        <dbReference type="Proteomes" id="UP000185770"/>
    </source>
</evidence>
<feature type="domain" description="Glycosyl transferase family 1" evidence="2">
    <location>
        <begin position="158"/>
        <end position="305"/>
    </location>
</feature>
<sequence>MKKILIDNRWSGSGGIGTFSEQINAINNYSDAGFQGEPYSPLDCVKTTLKLFSKKGRVIFFPGYIPPLFSREPYVFTIHDLNHIDRSENSSFFKRIFYRFVILNGCKKAQLIFTVSEFSKKRIVEWSGVDANKVINVGNGVSEDFTPVGDTLNFPFDYFLCVSNRKAHKNEFGTLAAFKQANLPEHVKLLFTGKATEEIERKIVELGLSDRVAFTGYIESEALPKLYRGARALIFVSFYEGFGLPVVEAMASGVPVITSHTTSLGEVAGDAAQLVDPENIGEIAGVMAKVNHDEGLRAQMRQAGLQRAKKYSWNMTAKQVDEQLNKIL</sequence>
<dbReference type="Gene3D" id="3.40.50.2000">
    <property type="entry name" value="Glycogen Phosphorylase B"/>
    <property type="match status" value="2"/>
</dbReference>
<dbReference type="RefSeq" id="WP_073528846.1">
    <property type="nucleotide sequence ID" value="NZ_MJAO01000001.1"/>
</dbReference>
<accession>A0A1Q4P6P3</accession>
<reference evidence="4 5" key="1">
    <citation type="submission" date="2016-09" db="EMBL/GenBank/DDBJ databases">
        <title>Serratia marcescens MSU-97 and epiphytic antimycotic-producing bacteria.</title>
        <authorList>
            <person name="Matilla M.A."/>
        </authorList>
    </citation>
    <scope>NUCLEOTIDE SEQUENCE [LARGE SCALE GENOMIC DNA]</scope>
    <source>
        <strain evidence="4 5">MSU-97</strain>
    </source>
</reference>
<dbReference type="OrthoDB" id="9801609at2"/>
<dbReference type="PANTHER" id="PTHR46401">
    <property type="entry name" value="GLYCOSYLTRANSFERASE WBBK-RELATED"/>
    <property type="match status" value="1"/>
</dbReference>
<dbReference type="InterPro" id="IPR028098">
    <property type="entry name" value="Glyco_trans_4-like_N"/>
</dbReference>
<keyword evidence="1 4" id="KW-0808">Transferase</keyword>
<comment type="caution">
    <text evidence="4">The sequence shown here is derived from an EMBL/GenBank/DDBJ whole genome shotgun (WGS) entry which is preliminary data.</text>
</comment>
<dbReference type="GO" id="GO:0016757">
    <property type="term" value="F:glycosyltransferase activity"/>
    <property type="evidence" value="ECO:0007669"/>
    <property type="project" value="InterPro"/>
</dbReference>
<evidence type="ECO:0000256" key="1">
    <source>
        <dbReference type="ARBA" id="ARBA00022679"/>
    </source>
</evidence>
<dbReference type="CDD" id="cd03809">
    <property type="entry name" value="GT4_MtfB-like"/>
    <property type="match status" value="1"/>
</dbReference>
<feature type="domain" description="Glycosyltransferase subfamily 4-like N-terminal" evidence="3">
    <location>
        <begin position="70"/>
        <end position="144"/>
    </location>
</feature>
<dbReference type="AlphaFoldDB" id="A0A1Q4P6P3"/>
<dbReference type="Pfam" id="PF13439">
    <property type="entry name" value="Glyco_transf_4"/>
    <property type="match status" value="1"/>
</dbReference>
<protein>
    <submittedName>
        <fullName evidence="4">Glycosyl transferase family 1</fullName>
    </submittedName>
</protein>
<dbReference type="Pfam" id="PF00534">
    <property type="entry name" value="Glycos_transf_1"/>
    <property type="match status" value="1"/>
</dbReference>
<evidence type="ECO:0000259" key="2">
    <source>
        <dbReference type="Pfam" id="PF00534"/>
    </source>
</evidence>